<reference evidence="1 2" key="1">
    <citation type="submission" date="2012-11" db="EMBL/GenBank/DDBJ databases">
        <authorList>
            <person name="Linke B."/>
        </authorList>
    </citation>
    <scope>NUCLEOTIDE SEQUENCE [LARGE SCALE GENOMIC DNA]</scope>
    <source>
        <strain evidence="2">CFBP 1232</strain>
    </source>
</reference>
<sequence length="507" mass="56015">MNLLTDDWIPVRPLGGGACQQITLQTLLCNGQRWLVALPRDDMEMATFQLLICLLQTLWMPSDAQQLIQRIRQPLSAGEFADGVAGWQQAFDLNHPQQPFMQVKGVAAKEVTGMDKLLVGLTGSTSGAFVNQPGQGKALCGGCTAIALFNQACNAPGFGGGFKSGLRGGSPVTTLVQGDCLRTTIWFNVLSETTLDQFCPGWREQRAQPFTWQQPIKKEEVIAGSSIGLARGLFWQPAHIKLSPPDGAGQCSACGRSASQRYCSFLKEKFNFTVNGLWLHPHSPLIQQIKKGQVEWRYMAFSTPAPSWTQIGRLLIEQQVNKQQEGRRVATTVGQARMLSGGRALRLMIGGYRNNQASIIERRHEVLQINHGWQHAMPVINEIVTLGLEYRKVLRTALWIFAEGAKESGIKGAGVALHEKVDAPYYRQSQARVLNLLAQIDFQSPLPQLAQFQTQQRQLCLQLFNDLSAPYAHHPKLICSLAQARRYLTSSLAKLQPQGEHIDGAAV</sequence>
<dbReference type="CDD" id="cd09669">
    <property type="entry name" value="Cse1_I-E"/>
    <property type="match status" value="1"/>
</dbReference>
<proteinExistence type="predicted"/>
<dbReference type="Proteomes" id="UP000013111">
    <property type="component" value="Unassembled WGS sequence"/>
</dbReference>
<dbReference type="GeneID" id="97606993"/>
<dbReference type="RefSeq" id="WP_004159620.1">
    <property type="nucleotide sequence ID" value="NZ_BAYW01000010.1"/>
</dbReference>
<evidence type="ECO:0000313" key="2">
    <source>
        <dbReference type="Proteomes" id="UP000013111"/>
    </source>
</evidence>
<protein>
    <submittedName>
        <fullName evidence="1">CRISPR-associated protein, Cse1 family</fullName>
    </submittedName>
</protein>
<dbReference type="NCBIfam" id="NF007247">
    <property type="entry name" value="PRK09693.1"/>
    <property type="match status" value="1"/>
</dbReference>
<accession>A0A831A6Y9</accession>
<name>A0A831A6Y9_ERWAM</name>
<reference evidence="1 2" key="2">
    <citation type="submission" date="2013-04" db="EMBL/GenBank/DDBJ databases">
        <title>Comparative genomics of 12 strains of Erwinia amylovora identifies a pan-genome with a large conserved core and provides insights into host specificity.</title>
        <authorList>
            <person name="Mann R.A."/>
            <person name="Smits T.H.M."/>
            <person name="Buehlmann A."/>
            <person name="Blom J."/>
            <person name="Goesmann A."/>
            <person name="Frey J.E."/>
            <person name="Plummer K.M."/>
            <person name="Beer S.V."/>
            <person name="Luck J."/>
            <person name="Duffy B."/>
            <person name="Rodoni B."/>
        </authorList>
    </citation>
    <scope>NUCLEOTIDE SEQUENCE [LARGE SCALE GENOMIC DNA]</scope>
    <source>
        <strain evidence="2">CFBP 1232</strain>
    </source>
</reference>
<organism evidence="1 2">
    <name type="scientific">Erwinia amylovora NBRC 12687 = CFBP 1232</name>
    <dbReference type="NCBI Taxonomy" id="1219359"/>
    <lineage>
        <taxon>Bacteria</taxon>
        <taxon>Pseudomonadati</taxon>
        <taxon>Pseudomonadota</taxon>
        <taxon>Gammaproteobacteria</taxon>
        <taxon>Enterobacterales</taxon>
        <taxon>Erwiniaceae</taxon>
        <taxon>Erwinia</taxon>
    </lineage>
</organism>
<dbReference type="NCBIfam" id="TIGR02547">
    <property type="entry name" value="casA_cse1"/>
    <property type="match status" value="1"/>
</dbReference>
<dbReference type="AlphaFoldDB" id="A0A831A6Y9"/>
<dbReference type="InterPro" id="IPR013381">
    <property type="entry name" value="CRISPR-assoc_prot_Cse1"/>
</dbReference>
<evidence type="ECO:0000313" key="1">
    <source>
        <dbReference type="EMBL" id="CCO94832.1"/>
    </source>
</evidence>
<gene>
    <name evidence="1" type="primary">ygcL</name>
    <name evidence="1" type="ORF">BN437_2922</name>
</gene>
<dbReference type="Pfam" id="PF09481">
    <property type="entry name" value="CRISPR_Cse1"/>
    <property type="match status" value="1"/>
</dbReference>
<dbReference type="EMBL" id="CAPB01000035">
    <property type="protein sequence ID" value="CCO94832.1"/>
    <property type="molecule type" value="Genomic_DNA"/>
</dbReference>
<comment type="caution">
    <text evidence="1">The sequence shown here is derived from an EMBL/GenBank/DDBJ whole genome shotgun (WGS) entry which is preliminary data.</text>
</comment>